<evidence type="ECO:0000313" key="2">
    <source>
        <dbReference type="EMBL" id="ABO97774.1"/>
    </source>
</evidence>
<dbReference type="AlphaFoldDB" id="A4S270"/>
<accession>A4S270</accession>
<feature type="coiled-coil region" evidence="1">
    <location>
        <begin position="136"/>
        <end position="216"/>
    </location>
</feature>
<feature type="coiled-coil region" evidence="1">
    <location>
        <begin position="11"/>
        <end position="76"/>
    </location>
</feature>
<dbReference type="PANTHER" id="PTHR14845">
    <property type="entry name" value="COILED-COIL DOMAIN-CONTAINING 166"/>
    <property type="match status" value="1"/>
</dbReference>
<gene>
    <name evidence="2" type="ORF">OSTLU_33346</name>
</gene>
<dbReference type="OrthoDB" id="441129at2759"/>
<protein>
    <submittedName>
        <fullName evidence="2">Uncharacterized protein</fullName>
    </submittedName>
</protein>
<dbReference type="Proteomes" id="UP000001568">
    <property type="component" value="Chromosome 9"/>
</dbReference>
<keyword evidence="3" id="KW-1185">Reference proteome</keyword>
<dbReference type="PANTHER" id="PTHR14845:SF0">
    <property type="entry name" value="DUF4515 DOMAIN-CONTAINING PROTEIN"/>
    <property type="match status" value="1"/>
</dbReference>
<dbReference type="Gramene" id="ABO97774">
    <property type="protein sequence ID" value="ABO97774"/>
    <property type="gene ID" value="OSTLU_33346"/>
</dbReference>
<evidence type="ECO:0000256" key="1">
    <source>
        <dbReference type="SAM" id="Coils"/>
    </source>
</evidence>
<reference evidence="2 3" key="1">
    <citation type="journal article" date="2007" name="Proc. Natl. Acad. Sci. U.S.A.">
        <title>The tiny eukaryote Ostreococcus provides genomic insights into the paradox of plankton speciation.</title>
        <authorList>
            <person name="Palenik B."/>
            <person name="Grimwood J."/>
            <person name="Aerts A."/>
            <person name="Rouze P."/>
            <person name="Salamov A."/>
            <person name="Putnam N."/>
            <person name="Dupont C."/>
            <person name="Jorgensen R."/>
            <person name="Derelle E."/>
            <person name="Rombauts S."/>
            <person name="Zhou K."/>
            <person name="Otillar R."/>
            <person name="Merchant S.S."/>
            <person name="Podell S."/>
            <person name="Gaasterland T."/>
            <person name="Napoli C."/>
            <person name="Gendler K."/>
            <person name="Manuell A."/>
            <person name="Tai V."/>
            <person name="Vallon O."/>
            <person name="Piganeau G."/>
            <person name="Jancek S."/>
            <person name="Heijde M."/>
            <person name="Jabbari K."/>
            <person name="Bowler C."/>
            <person name="Lohr M."/>
            <person name="Robbens S."/>
            <person name="Werner G."/>
            <person name="Dubchak I."/>
            <person name="Pazour G.J."/>
            <person name="Ren Q."/>
            <person name="Paulsen I."/>
            <person name="Delwiche C."/>
            <person name="Schmutz J."/>
            <person name="Rokhsar D."/>
            <person name="Van de Peer Y."/>
            <person name="Moreau H."/>
            <person name="Grigoriev I.V."/>
        </authorList>
    </citation>
    <scope>NUCLEOTIDE SEQUENCE [LARGE SCALE GENOMIC DNA]</scope>
    <source>
        <strain evidence="2 3">CCE9901</strain>
    </source>
</reference>
<sequence>MGNKREGEARARAEVEARARAEAEAKALAAERGALTERERALRAFVEDKKAHDEALRRAREECARLTVALESERADMERAFAARTGAMRAECDARVAKAKKQAESTMTARMERSVKRILAQNRKMSDELRVQVNETDALHRRFAKANAEAESLRRRAAAADDVERERAELGAMRARDLRRAEEKITTLERGIRELMEAFETQKLEWERETNDLRRANDEEVTHLKRSLALKSRELVNIRRLAKEVVCHYEDL</sequence>
<dbReference type="OMA" id="TMTARME"/>
<evidence type="ECO:0000313" key="3">
    <source>
        <dbReference type="Proteomes" id="UP000001568"/>
    </source>
</evidence>
<dbReference type="RefSeq" id="XP_001419481.1">
    <property type="nucleotide sequence ID" value="XM_001419444.1"/>
</dbReference>
<dbReference type="GeneID" id="5003635"/>
<dbReference type="KEGG" id="olu:OSTLU_33346"/>
<dbReference type="HOGENOM" id="CLU_1104266_0_0_1"/>
<proteinExistence type="predicted"/>
<organism evidence="2 3">
    <name type="scientific">Ostreococcus lucimarinus (strain CCE9901)</name>
    <dbReference type="NCBI Taxonomy" id="436017"/>
    <lineage>
        <taxon>Eukaryota</taxon>
        <taxon>Viridiplantae</taxon>
        <taxon>Chlorophyta</taxon>
        <taxon>Mamiellophyceae</taxon>
        <taxon>Mamiellales</taxon>
        <taxon>Bathycoccaceae</taxon>
        <taxon>Ostreococcus</taxon>
    </lineage>
</organism>
<keyword evidence="1" id="KW-0175">Coiled coil</keyword>
<dbReference type="EMBL" id="CP000589">
    <property type="protein sequence ID" value="ABO97774.1"/>
    <property type="molecule type" value="Genomic_DNA"/>
</dbReference>
<name>A4S270_OSTLU</name>